<dbReference type="AlphaFoldDB" id="A0A151AR82"/>
<evidence type="ECO:0000256" key="3">
    <source>
        <dbReference type="PIRSR" id="PIRSR620019-1"/>
    </source>
</evidence>
<evidence type="ECO:0000259" key="5">
    <source>
        <dbReference type="Pfam" id="PF17836"/>
    </source>
</evidence>
<evidence type="ECO:0000313" key="7">
    <source>
        <dbReference type="Proteomes" id="UP000075374"/>
    </source>
</evidence>
<dbReference type="PANTHER" id="PTHR43300">
    <property type="entry name" value="ACETYLTRANSFERASE"/>
    <property type="match status" value="1"/>
</dbReference>
<reference evidence="6 7" key="1">
    <citation type="submission" date="2016-02" db="EMBL/GenBank/DDBJ databases">
        <title>Genome sequence of Clostridium colicanis DSM 13634.</title>
        <authorList>
            <person name="Poehlein A."/>
            <person name="Daniel R."/>
        </authorList>
    </citation>
    <scope>NUCLEOTIDE SEQUENCE [LARGE SCALE GENOMIC DNA]</scope>
    <source>
        <strain evidence="6 7">DSM 13634</strain>
    </source>
</reference>
<dbReference type="CDD" id="cd03360">
    <property type="entry name" value="LbH_AT_putative"/>
    <property type="match status" value="1"/>
</dbReference>
<dbReference type="Gene3D" id="3.40.50.20">
    <property type="match status" value="1"/>
</dbReference>
<dbReference type="PROSITE" id="PS00101">
    <property type="entry name" value="HEXAPEP_TRANSFERASES"/>
    <property type="match status" value="1"/>
</dbReference>
<comment type="caution">
    <text evidence="6">The sequence shown here is derived from an EMBL/GenBank/DDBJ whole genome shotgun (WGS) entry which is preliminary data.</text>
</comment>
<name>A0A151AR82_9CLOT</name>
<proteinExistence type="predicted"/>
<gene>
    <name evidence="6" type="primary">epsM</name>
    <name evidence="6" type="ORF">CLCOL_00920</name>
</gene>
<dbReference type="STRING" id="1121305.CLCOL_00920"/>
<keyword evidence="1 6" id="KW-0808">Transferase</keyword>
<dbReference type="InterPro" id="IPR050179">
    <property type="entry name" value="Trans_hexapeptide_repeat"/>
</dbReference>
<keyword evidence="2" id="KW-0677">Repeat</keyword>
<feature type="active site" description="Proton acceptor" evidence="3">
    <location>
        <position position="139"/>
    </location>
</feature>
<dbReference type="Pfam" id="PF17836">
    <property type="entry name" value="PglD_N"/>
    <property type="match status" value="1"/>
</dbReference>
<evidence type="ECO:0000313" key="6">
    <source>
        <dbReference type="EMBL" id="KYH30154.1"/>
    </source>
</evidence>
<evidence type="ECO:0000256" key="4">
    <source>
        <dbReference type="PIRSR" id="PIRSR620019-2"/>
    </source>
</evidence>
<protein>
    <submittedName>
        <fullName evidence="6">Putative acetyltransferase EpsM</fullName>
        <ecNumber evidence="6">2.3.1.-</ecNumber>
    </submittedName>
</protein>
<evidence type="ECO:0000256" key="2">
    <source>
        <dbReference type="ARBA" id="ARBA00022737"/>
    </source>
</evidence>
<dbReference type="GO" id="GO:0016746">
    <property type="term" value="F:acyltransferase activity"/>
    <property type="evidence" value="ECO:0007669"/>
    <property type="project" value="UniProtKB-KW"/>
</dbReference>
<dbReference type="PATRIC" id="fig|1121305.3.peg.94"/>
<organism evidence="6 7">
    <name type="scientific">Clostridium colicanis DSM 13634</name>
    <dbReference type="NCBI Taxonomy" id="1121305"/>
    <lineage>
        <taxon>Bacteria</taxon>
        <taxon>Bacillati</taxon>
        <taxon>Bacillota</taxon>
        <taxon>Clostridia</taxon>
        <taxon>Eubacteriales</taxon>
        <taxon>Clostridiaceae</taxon>
        <taxon>Clostridium</taxon>
    </lineage>
</organism>
<dbReference type="InterPro" id="IPR020019">
    <property type="entry name" value="AcTrfase_PglD-like"/>
</dbReference>
<dbReference type="InterPro" id="IPR001451">
    <property type="entry name" value="Hexapep"/>
</dbReference>
<feature type="domain" description="PglD N-terminal" evidence="5">
    <location>
        <begin position="3"/>
        <end position="83"/>
    </location>
</feature>
<dbReference type="InterPro" id="IPR018357">
    <property type="entry name" value="Hexapep_transf_CS"/>
</dbReference>
<dbReference type="EMBL" id="LTBB01000001">
    <property type="protein sequence ID" value="KYH30154.1"/>
    <property type="molecule type" value="Genomic_DNA"/>
</dbReference>
<dbReference type="NCBIfam" id="TIGR03570">
    <property type="entry name" value="NeuD_NnaD"/>
    <property type="match status" value="1"/>
</dbReference>
<sequence>MEKIVLIGGGGHCKVIIDILNSIKKYEIVGVTDKEGAEKKILDIPVIGDDSILESLYESGVKNAFVSIGALDNIEIRDKIYFKLKNIGFKIPKLIHNKAIVSPYAEIKDGTCVMAGAVVNPGSVIGENCIINTSSVIEHDCIIGRNTHISPRSSIAGGVKIGDNCHIGMGSSVIQGITVGNNAVIGAGAVILNDIESNVTAVGIPGKIIKRR</sequence>
<feature type="binding site" evidence="4">
    <location>
        <position position="148"/>
    </location>
    <ligand>
        <name>acetyl-CoA</name>
        <dbReference type="ChEBI" id="CHEBI:57288"/>
    </ligand>
</feature>
<dbReference type="Pfam" id="PF00132">
    <property type="entry name" value="Hexapep"/>
    <property type="match status" value="2"/>
</dbReference>
<dbReference type="Proteomes" id="UP000075374">
    <property type="component" value="Unassembled WGS sequence"/>
</dbReference>
<dbReference type="InterPro" id="IPR041561">
    <property type="entry name" value="PglD_N"/>
</dbReference>
<dbReference type="RefSeq" id="WP_061857047.1">
    <property type="nucleotide sequence ID" value="NZ_LTBB01000001.1"/>
</dbReference>
<keyword evidence="7" id="KW-1185">Reference proteome</keyword>
<dbReference type="SUPFAM" id="SSF51161">
    <property type="entry name" value="Trimeric LpxA-like enzymes"/>
    <property type="match status" value="1"/>
</dbReference>
<dbReference type="InterPro" id="IPR011004">
    <property type="entry name" value="Trimer_LpxA-like_sf"/>
</dbReference>
<dbReference type="PANTHER" id="PTHR43300:SF7">
    <property type="entry name" value="UDP-N-ACETYLBACILLOSAMINE N-ACETYLTRANSFERASE"/>
    <property type="match status" value="1"/>
</dbReference>
<evidence type="ECO:0000256" key="1">
    <source>
        <dbReference type="ARBA" id="ARBA00022679"/>
    </source>
</evidence>
<accession>A0A151AR82</accession>
<keyword evidence="6" id="KW-0012">Acyltransferase</keyword>
<dbReference type="EC" id="2.3.1.-" evidence="6"/>
<feature type="site" description="Increases basicity of active site His" evidence="3">
    <location>
        <position position="140"/>
    </location>
</feature>
<dbReference type="Gene3D" id="2.160.10.10">
    <property type="entry name" value="Hexapeptide repeat proteins"/>
    <property type="match status" value="1"/>
</dbReference>